<protein>
    <recommendedName>
        <fullName evidence="3">Kazrin</fullName>
    </recommendedName>
</protein>
<dbReference type="PANTHER" id="PTHR12776:SF1">
    <property type="entry name" value="KAZRIN"/>
    <property type="match status" value="1"/>
</dbReference>
<evidence type="ECO:0000313" key="2">
    <source>
        <dbReference type="Proteomes" id="UP001469553"/>
    </source>
</evidence>
<evidence type="ECO:0000313" key="1">
    <source>
        <dbReference type="EMBL" id="MEQ2284199.1"/>
    </source>
</evidence>
<evidence type="ECO:0008006" key="3">
    <source>
        <dbReference type="Google" id="ProtNLM"/>
    </source>
</evidence>
<accession>A0ABV0XRT6</accession>
<sequence length="90" mass="9935">MSFTPDVCIFINIRAKILKMMDDNKQLAQRIDGAIQSASQEVTNLRSELSATSRRLAELGATDSSASMLETVQHNHNVPSPIVLRPPDDQ</sequence>
<gene>
    <name evidence="1" type="ORF">AMECASPLE_019079</name>
</gene>
<dbReference type="EMBL" id="JAHRIP010010922">
    <property type="protein sequence ID" value="MEQ2284199.1"/>
    <property type="molecule type" value="Genomic_DNA"/>
</dbReference>
<organism evidence="1 2">
    <name type="scientific">Ameca splendens</name>
    <dbReference type="NCBI Taxonomy" id="208324"/>
    <lineage>
        <taxon>Eukaryota</taxon>
        <taxon>Metazoa</taxon>
        <taxon>Chordata</taxon>
        <taxon>Craniata</taxon>
        <taxon>Vertebrata</taxon>
        <taxon>Euteleostomi</taxon>
        <taxon>Actinopterygii</taxon>
        <taxon>Neopterygii</taxon>
        <taxon>Teleostei</taxon>
        <taxon>Neoteleostei</taxon>
        <taxon>Acanthomorphata</taxon>
        <taxon>Ovalentaria</taxon>
        <taxon>Atherinomorphae</taxon>
        <taxon>Cyprinodontiformes</taxon>
        <taxon>Goodeidae</taxon>
        <taxon>Ameca</taxon>
    </lineage>
</organism>
<proteinExistence type="predicted"/>
<dbReference type="PANTHER" id="PTHR12776">
    <property type="entry name" value="KAZRIN-RELATED"/>
    <property type="match status" value="1"/>
</dbReference>
<reference evidence="1 2" key="1">
    <citation type="submission" date="2021-06" db="EMBL/GenBank/DDBJ databases">
        <authorList>
            <person name="Palmer J.M."/>
        </authorList>
    </citation>
    <scope>NUCLEOTIDE SEQUENCE [LARGE SCALE GENOMIC DNA]</scope>
    <source>
        <strain evidence="1 2">AS_MEX2019</strain>
        <tissue evidence="1">Muscle</tissue>
    </source>
</reference>
<comment type="caution">
    <text evidence="1">The sequence shown here is derived from an EMBL/GenBank/DDBJ whole genome shotgun (WGS) entry which is preliminary data.</text>
</comment>
<dbReference type="Proteomes" id="UP001469553">
    <property type="component" value="Unassembled WGS sequence"/>
</dbReference>
<keyword evidence="2" id="KW-1185">Reference proteome</keyword>
<name>A0ABV0XRT6_9TELE</name>
<dbReference type="InterPro" id="IPR037614">
    <property type="entry name" value="Kazrin"/>
</dbReference>